<proteinExistence type="predicted"/>
<evidence type="ECO:0000313" key="1">
    <source>
        <dbReference type="EMBL" id="UYW02066.1"/>
    </source>
</evidence>
<accession>A0ABY6M0L6</accession>
<evidence type="ECO:0000313" key="2">
    <source>
        <dbReference type="Proteomes" id="UP001163328"/>
    </source>
</evidence>
<reference evidence="1" key="1">
    <citation type="submission" date="2021-08" db="EMBL/GenBank/DDBJ databases">
        <title>Flavobacterium sp. strain CC-SYL302.</title>
        <authorList>
            <person name="Lin S.-Y."/>
            <person name="Lee T.-H."/>
            <person name="Young C.-C."/>
        </authorList>
    </citation>
    <scope>NUCLEOTIDE SEQUENCE</scope>
    <source>
        <strain evidence="1">CC-SYL302</strain>
    </source>
</reference>
<sequence>MIKKIIYLSICVGFCISCNQKNELVEVDELTTKIVNQPQTNPNGLELNKGEKWAVNPEMKPFVSQGEALVNAFIQEGQTDFKALADQVKQQNNQLIKSCTMTGQAHEELHKWLHPHMILVKSLNLETDTNKANALVLDLQHSYSEFYKFFD</sequence>
<dbReference type="EMBL" id="CP081495">
    <property type="protein sequence ID" value="UYW02066.1"/>
    <property type="molecule type" value="Genomic_DNA"/>
</dbReference>
<dbReference type="RefSeq" id="WP_264434548.1">
    <property type="nucleotide sequence ID" value="NZ_CP081495.1"/>
</dbReference>
<name>A0ABY6M0L6_9FLAO</name>
<dbReference type="Proteomes" id="UP001163328">
    <property type="component" value="Chromosome"/>
</dbReference>
<gene>
    <name evidence="1" type="ORF">K5I29_03950</name>
</gene>
<organism evidence="1 2">
    <name type="scientific">Flavobacterium agricola</name>
    <dbReference type="NCBI Taxonomy" id="2870839"/>
    <lineage>
        <taxon>Bacteria</taxon>
        <taxon>Pseudomonadati</taxon>
        <taxon>Bacteroidota</taxon>
        <taxon>Flavobacteriia</taxon>
        <taxon>Flavobacteriales</taxon>
        <taxon>Flavobacteriaceae</taxon>
        <taxon>Flavobacterium</taxon>
    </lineage>
</organism>
<protein>
    <submittedName>
        <fullName evidence="1">Uncharacterized protein</fullName>
    </submittedName>
</protein>
<keyword evidence="2" id="KW-1185">Reference proteome</keyword>